<dbReference type="Proteomes" id="UP001058290">
    <property type="component" value="Chromosome"/>
</dbReference>
<keyword evidence="4" id="KW-1185">Reference proteome</keyword>
<dbReference type="PANTHER" id="PTHR43084:SF1">
    <property type="entry name" value="PERSULFIDE DIOXYGENASE ETHE1, MITOCHONDRIAL"/>
    <property type="match status" value="1"/>
</dbReference>
<keyword evidence="1" id="KW-0479">Metal-binding</keyword>
<organism evidence="3 4">
    <name type="scientific">Comamonas squillarum</name>
    <dbReference type="NCBI Taxonomy" id="2977320"/>
    <lineage>
        <taxon>Bacteria</taxon>
        <taxon>Pseudomonadati</taxon>
        <taxon>Pseudomonadota</taxon>
        <taxon>Betaproteobacteria</taxon>
        <taxon>Burkholderiales</taxon>
        <taxon>Comamonadaceae</taxon>
        <taxon>Comamonas</taxon>
    </lineage>
</organism>
<evidence type="ECO:0000313" key="3">
    <source>
        <dbReference type="EMBL" id="UXC20085.1"/>
    </source>
</evidence>
<dbReference type="Gene3D" id="3.60.15.10">
    <property type="entry name" value="Ribonuclease Z/Hydroxyacylglutathione hydrolase-like"/>
    <property type="match status" value="1"/>
</dbReference>
<dbReference type="SMART" id="SM00849">
    <property type="entry name" value="Lactamase_B"/>
    <property type="match status" value="1"/>
</dbReference>
<evidence type="ECO:0000259" key="2">
    <source>
        <dbReference type="SMART" id="SM00849"/>
    </source>
</evidence>
<reference evidence="3" key="1">
    <citation type="submission" date="2022-09" db="EMBL/GenBank/DDBJ databases">
        <title>Bacterial diversity in gut of crayfish and pufferfish.</title>
        <authorList>
            <person name="Huang Y."/>
        </authorList>
    </citation>
    <scope>NUCLEOTIDE SEQUENCE</scope>
    <source>
        <strain evidence="3">PR12</strain>
    </source>
</reference>
<dbReference type="InterPro" id="IPR001279">
    <property type="entry name" value="Metallo-B-lactamas"/>
</dbReference>
<dbReference type="EMBL" id="CP104377">
    <property type="protein sequence ID" value="UXC20085.1"/>
    <property type="molecule type" value="Genomic_DNA"/>
</dbReference>
<protein>
    <submittedName>
        <fullName evidence="3">MBL fold metallo-hydrolase</fullName>
    </submittedName>
</protein>
<dbReference type="SUPFAM" id="SSF56281">
    <property type="entry name" value="Metallo-hydrolase/oxidoreductase"/>
    <property type="match status" value="1"/>
</dbReference>
<feature type="domain" description="Metallo-beta-lactamase" evidence="2">
    <location>
        <begin position="18"/>
        <end position="224"/>
    </location>
</feature>
<dbReference type="Pfam" id="PF00753">
    <property type="entry name" value="Lactamase_B"/>
    <property type="match status" value="1"/>
</dbReference>
<gene>
    <name evidence="3" type="ORF">N4T19_08250</name>
</gene>
<sequence length="306" mass="32758">MRSAPSFGVQAFFDEVTGTVSYVLHDVASREAAVIDPVWDFDAKSGRTSTASAQRIADYLDAERLTLRWVLETHAHADHLSAAQWLRRQMPAGAVRIAAPVVIGQQITQVQKVFGGIYGMEGCIAPQGADFDCLLRDGDVLALGATRIRALGVPGHTPADLAYAVEEGGAAAGAVADIFVGDTLFMPDVGTARCDFPGGDAHALYRSIGRLLAHPPETLLYVCHDYPPAGRAAAWCSTVAEQRAHNIHVHEGVDEAAFVAMREARDATLAMPQLMLPSVQVNIRAGRLPDADAQGRRFLKLPVDAL</sequence>
<name>A0ABY6A526_9BURK</name>
<dbReference type="InterPro" id="IPR036866">
    <property type="entry name" value="RibonucZ/Hydroxyglut_hydro"/>
</dbReference>
<dbReference type="InterPro" id="IPR044528">
    <property type="entry name" value="POD-like_MBL-fold"/>
</dbReference>
<dbReference type="PANTHER" id="PTHR43084">
    <property type="entry name" value="PERSULFIDE DIOXYGENASE ETHE1"/>
    <property type="match status" value="1"/>
</dbReference>
<evidence type="ECO:0000313" key="4">
    <source>
        <dbReference type="Proteomes" id="UP001058290"/>
    </source>
</evidence>
<evidence type="ECO:0000256" key="1">
    <source>
        <dbReference type="ARBA" id="ARBA00022723"/>
    </source>
</evidence>
<accession>A0ABY6A526</accession>
<proteinExistence type="predicted"/>
<dbReference type="RefSeq" id="WP_260719886.1">
    <property type="nucleotide sequence ID" value="NZ_CP104377.1"/>
</dbReference>
<dbReference type="InterPro" id="IPR051682">
    <property type="entry name" value="Mito_Persulfide_Diox"/>
</dbReference>
<dbReference type="CDD" id="cd07724">
    <property type="entry name" value="POD-like_MBL-fold"/>
    <property type="match status" value="1"/>
</dbReference>